<comment type="caution">
    <text evidence="2">The sequence shown here is derived from an EMBL/GenBank/DDBJ whole genome shotgun (WGS) entry which is preliminary data.</text>
</comment>
<gene>
    <name evidence="2" type="ORF">CK203_081107</name>
</gene>
<keyword evidence="1" id="KW-0732">Signal</keyword>
<evidence type="ECO:0000256" key="1">
    <source>
        <dbReference type="SAM" id="SignalP"/>
    </source>
</evidence>
<accession>A0A438DCP5</accession>
<proteinExistence type="predicted"/>
<protein>
    <submittedName>
        <fullName evidence="2">Uncharacterized protein</fullName>
    </submittedName>
</protein>
<reference evidence="2 3" key="1">
    <citation type="journal article" date="2018" name="PLoS Genet.">
        <title>Population sequencing reveals clonal diversity and ancestral inbreeding in the grapevine cultivar Chardonnay.</title>
        <authorList>
            <person name="Roach M.J."/>
            <person name="Johnson D.L."/>
            <person name="Bohlmann J."/>
            <person name="van Vuuren H.J."/>
            <person name="Jones S.J."/>
            <person name="Pretorius I.S."/>
            <person name="Schmidt S.A."/>
            <person name="Borneman A.R."/>
        </authorList>
    </citation>
    <scope>NUCLEOTIDE SEQUENCE [LARGE SCALE GENOMIC DNA]</scope>
    <source>
        <strain evidence="3">cv. Chardonnay</strain>
        <tissue evidence="2">Leaf</tissue>
    </source>
</reference>
<dbReference type="EMBL" id="QGNW01001688">
    <property type="protein sequence ID" value="RVW33216.1"/>
    <property type="molecule type" value="Genomic_DNA"/>
</dbReference>
<organism evidence="2 3">
    <name type="scientific">Vitis vinifera</name>
    <name type="common">Grape</name>
    <dbReference type="NCBI Taxonomy" id="29760"/>
    <lineage>
        <taxon>Eukaryota</taxon>
        <taxon>Viridiplantae</taxon>
        <taxon>Streptophyta</taxon>
        <taxon>Embryophyta</taxon>
        <taxon>Tracheophyta</taxon>
        <taxon>Spermatophyta</taxon>
        <taxon>Magnoliopsida</taxon>
        <taxon>eudicotyledons</taxon>
        <taxon>Gunneridae</taxon>
        <taxon>Pentapetalae</taxon>
        <taxon>rosids</taxon>
        <taxon>Vitales</taxon>
        <taxon>Vitaceae</taxon>
        <taxon>Viteae</taxon>
        <taxon>Vitis</taxon>
    </lineage>
</organism>
<feature type="signal peptide" evidence="1">
    <location>
        <begin position="1"/>
        <end position="29"/>
    </location>
</feature>
<dbReference type="Proteomes" id="UP000288805">
    <property type="component" value="Unassembled WGS sequence"/>
</dbReference>
<sequence length="57" mass="5896">MGGSVAVHLAAKKVLSSLCGLVVVDVVESTRISGNGDGFLDSYAENPLKQDAAFFNP</sequence>
<dbReference type="AlphaFoldDB" id="A0A438DCP5"/>
<feature type="chain" id="PRO_5019178255" evidence="1">
    <location>
        <begin position="30"/>
        <end position="57"/>
    </location>
</feature>
<evidence type="ECO:0000313" key="3">
    <source>
        <dbReference type="Proteomes" id="UP000288805"/>
    </source>
</evidence>
<evidence type="ECO:0000313" key="2">
    <source>
        <dbReference type="EMBL" id="RVW33216.1"/>
    </source>
</evidence>
<name>A0A438DCP5_VITVI</name>